<evidence type="ECO:0000313" key="2">
    <source>
        <dbReference type="Proteomes" id="UP000197535"/>
    </source>
</evidence>
<proteinExistence type="predicted"/>
<accession>A0A254TDJ7</accession>
<protein>
    <submittedName>
        <fullName evidence="1">Uncharacterized protein</fullName>
    </submittedName>
</protein>
<name>A0A254TDJ7_9BURK</name>
<sequence length="79" mass="9097">MIQTRVSQTHCHALLPFSDFGVVQDALCPHHVCKAALAKAKGLFNELCMLARQRRSCRRGFKRLRNDGDLLLRKRYICL</sequence>
<organism evidence="1 2">
    <name type="scientific">Noviherbaspirillum denitrificans</name>
    <dbReference type="NCBI Taxonomy" id="1968433"/>
    <lineage>
        <taxon>Bacteria</taxon>
        <taxon>Pseudomonadati</taxon>
        <taxon>Pseudomonadota</taxon>
        <taxon>Betaproteobacteria</taxon>
        <taxon>Burkholderiales</taxon>
        <taxon>Oxalobacteraceae</taxon>
        <taxon>Noviherbaspirillum</taxon>
    </lineage>
</organism>
<comment type="caution">
    <text evidence="1">The sequence shown here is derived from an EMBL/GenBank/DDBJ whole genome shotgun (WGS) entry which is preliminary data.</text>
</comment>
<keyword evidence="2" id="KW-1185">Reference proteome</keyword>
<evidence type="ECO:0000313" key="1">
    <source>
        <dbReference type="EMBL" id="OWW20719.1"/>
    </source>
</evidence>
<dbReference type="Proteomes" id="UP000197535">
    <property type="component" value="Unassembled WGS sequence"/>
</dbReference>
<gene>
    <name evidence="1" type="ORF">AYR66_15740</name>
</gene>
<dbReference type="EMBL" id="LSTO01000001">
    <property type="protein sequence ID" value="OWW20719.1"/>
    <property type="molecule type" value="Genomic_DNA"/>
</dbReference>
<reference evidence="1 2" key="1">
    <citation type="submission" date="2016-02" db="EMBL/GenBank/DDBJ databases">
        <authorList>
            <person name="Wen L."/>
            <person name="He K."/>
            <person name="Yang H."/>
        </authorList>
    </citation>
    <scope>NUCLEOTIDE SEQUENCE [LARGE SCALE GENOMIC DNA]</scope>
    <source>
        <strain evidence="1 2">TSA40</strain>
    </source>
</reference>
<dbReference type="AlphaFoldDB" id="A0A254TDJ7"/>